<evidence type="ECO:0000313" key="13">
    <source>
        <dbReference type="Proteomes" id="UP000199230"/>
    </source>
</evidence>
<keyword evidence="4 10" id="KW-0004">4Fe-4S</keyword>
<dbReference type="OrthoDB" id="9782387at2"/>
<accession>A0A1H3P5G9</accession>
<protein>
    <recommendedName>
        <fullName evidence="3 10">Pyruvate formate-lyase-activating enzyme</fullName>
        <ecNumber evidence="10">1.97.1.4</ecNumber>
    </recommendedName>
</protein>
<evidence type="ECO:0000256" key="7">
    <source>
        <dbReference type="ARBA" id="ARBA00023002"/>
    </source>
</evidence>
<keyword evidence="9 10" id="KW-0411">Iron-sulfur</keyword>
<dbReference type="GO" id="GO:0016829">
    <property type="term" value="F:lyase activity"/>
    <property type="evidence" value="ECO:0007669"/>
    <property type="project" value="UniProtKB-KW"/>
</dbReference>
<dbReference type="SUPFAM" id="SSF102114">
    <property type="entry name" value="Radical SAM enzymes"/>
    <property type="match status" value="1"/>
</dbReference>
<evidence type="ECO:0000256" key="2">
    <source>
        <dbReference type="ARBA" id="ARBA00009777"/>
    </source>
</evidence>
<dbReference type="InterPro" id="IPR007197">
    <property type="entry name" value="rSAM"/>
</dbReference>
<dbReference type="GO" id="GO:0046872">
    <property type="term" value="F:metal ion binding"/>
    <property type="evidence" value="ECO:0007669"/>
    <property type="project" value="UniProtKB-UniRule"/>
</dbReference>
<organism evidence="12 13">
    <name type="scientific">Tindallia californiensis</name>
    <dbReference type="NCBI Taxonomy" id="159292"/>
    <lineage>
        <taxon>Bacteria</taxon>
        <taxon>Bacillati</taxon>
        <taxon>Bacillota</taxon>
        <taxon>Clostridia</taxon>
        <taxon>Peptostreptococcales</taxon>
        <taxon>Tindalliaceae</taxon>
        <taxon>Tindallia</taxon>
    </lineage>
</organism>
<dbReference type="CDD" id="cd01335">
    <property type="entry name" value="Radical_SAM"/>
    <property type="match status" value="1"/>
</dbReference>
<keyword evidence="8 10" id="KW-0408">Iron</keyword>
<name>A0A1H3P5G9_9FIRM</name>
<dbReference type="PANTHER" id="PTHR30352">
    <property type="entry name" value="PYRUVATE FORMATE-LYASE-ACTIVATING ENZYME"/>
    <property type="match status" value="1"/>
</dbReference>
<reference evidence="12 13" key="1">
    <citation type="submission" date="2016-10" db="EMBL/GenBank/DDBJ databases">
        <authorList>
            <person name="de Groot N.N."/>
        </authorList>
    </citation>
    <scope>NUCLEOTIDE SEQUENCE [LARGE SCALE GENOMIC DNA]</scope>
    <source>
        <strain evidence="12 13">APO</strain>
    </source>
</reference>
<dbReference type="STRING" id="159292.SAMN05192546_10618"/>
<dbReference type="Proteomes" id="UP000199230">
    <property type="component" value="Unassembled WGS sequence"/>
</dbReference>
<dbReference type="Pfam" id="PF04055">
    <property type="entry name" value="Radical_SAM"/>
    <property type="match status" value="1"/>
</dbReference>
<proteinExistence type="inferred from homology"/>
<feature type="domain" description="Radical SAM core" evidence="11">
    <location>
        <begin position="15"/>
        <end position="242"/>
    </location>
</feature>
<dbReference type="PROSITE" id="PS01087">
    <property type="entry name" value="RADICAL_ACTIVATING"/>
    <property type="match status" value="1"/>
</dbReference>
<dbReference type="InterPro" id="IPR012838">
    <property type="entry name" value="PFL1_activating"/>
</dbReference>
<dbReference type="GO" id="GO:0005737">
    <property type="term" value="C:cytoplasm"/>
    <property type="evidence" value="ECO:0007669"/>
    <property type="project" value="UniProtKB-SubCell"/>
</dbReference>
<comment type="similarity">
    <text evidence="2 10">Belongs to the organic radical-activating enzymes family.</text>
</comment>
<dbReference type="Gene3D" id="3.20.20.70">
    <property type="entry name" value="Aldolase class I"/>
    <property type="match status" value="1"/>
</dbReference>
<sequence length="266" mass="29956">MKLGKVHSVETLGLADGPGIRTVFFLQGCPLQCKYCHNPDSQSGCGGNAMSAKDILAFAKRYRPYYQKTGGGVTFSGGEPLMQSKFLLEALTLLKQEGFHTALDTCGFGPESWMDSILEVTDCVLMDIKATEESTHLELTAKPMNGRDAFWKRLSNYQGTVWLRHVLVPEFTDHQENLEKLFHLASQLPSVEKLQLLPYHKKGIEKYKMMGLRDPLAGIPEMDPKQAALWESTLMQRLKAFREKERLLLCQKSQNADAKYVKEPLA</sequence>
<keyword evidence="6 10" id="KW-0479">Metal-binding</keyword>
<evidence type="ECO:0000256" key="3">
    <source>
        <dbReference type="ARBA" id="ARBA00021356"/>
    </source>
</evidence>
<evidence type="ECO:0000259" key="11">
    <source>
        <dbReference type="PROSITE" id="PS51918"/>
    </source>
</evidence>
<dbReference type="InterPro" id="IPR012839">
    <property type="entry name" value="Organic_radical_activase"/>
</dbReference>
<comment type="cofactor">
    <cofactor evidence="10">
        <name>[4Fe-4S] cluster</name>
        <dbReference type="ChEBI" id="CHEBI:49883"/>
    </cofactor>
    <text evidence="10">Binds 1 [4Fe-4S] cluster. The cluster is coordinated with 3 cysteines and an exchangeable S-adenosyl-L-methionine.</text>
</comment>
<dbReference type="SFLD" id="SFLDG01066">
    <property type="entry name" value="organic_radical-activating_enz"/>
    <property type="match status" value="1"/>
</dbReference>
<keyword evidence="5 10" id="KW-0949">S-adenosyl-L-methionine</keyword>
<dbReference type="InterPro" id="IPR001989">
    <property type="entry name" value="Radical_activat_CS"/>
</dbReference>
<dbReference type="PROSITE" id="PS51918">
    <property type="entry name" value="RADICAL_SAM"/>
    <property type="match status" value="1"/>
</dbReference>
<dbReference type="SFLD" id="SFLDS00029">
    <property type="entry name" value="Radical_SAM"/>
    <property type="match status" value="1"/>
</dbReference>
<comment type="catalytic activity">
    <reaction evidence="10">
        <text>glycyl-[formate C-acetyltransferase] + reduced [flavodoxin] + S-adenosyl-L-methionine = glycin-2-yl radical-[formate C-acetyltransferase] + semiquinone [flavodoxin] + 5'-deoxyadenosine + L-methionine + H(+)</text>
        <dbReference type="Rhea" id="RHEA:19225"/>
        <dbReference type="Rhea" id="RHEA-COMP:10622"/>
        <dbReference type="Rhea" id="RHEA-COMP:12190"/>
        <dbReference type="Rhea" id="RHEA-COMP:12191"/>
        <dbReference type="Rhea" id="RHEA-COMP:14480"/>
        <dbReference type="ChEBI" id="CHEBI:15378"/>
        <dbReference type="ChEBI" id="CHEBI:17319"/>
        <dbReference type="ChEBI" id="CHEBI:29947"/>
        <dbReference type="ChEBI" id="CHEBI:32722"/>
        <dbReference type="ChEBI" id="CHEBI:57618"/>
        <dbReference type="ChEBI" id="CHEBI:57844"/>
        <dbReference type="ChEBI" id="CHEBI:59789"/>
        <dbReference type="ChEBI" id="CHEBI:140311"/>
        <dbReference type="EC" id="1.97.1.4"/>
    </reaction>
</comment>
<dbReference type="EC" id="1.97.1.4" evidence="10"/>
<evidence type="ECO:0000256" key="10">
    <source>
        <dbReference type="RuleBase" id="RU362053"/>
    </source>
</evidence>
<comment type="subcellular location">
    <subcellularLocation>
        <location evidence="10">Cytoplasm</location>
    </subcellularLocation>
</comment>
<evidence type="ECO:0000256" key="4">
    <source>
        <dbReference type="ARBA" id="ARBA00022485"/>
    </source>
</evidence>
<evidence type="ECO:0000313" key="12">
    <source>
        <dbReference type="EMBL" id="SDY96311.1"/>
    </source>
</evidence>
<keyword evidence="12" id="KW-0670">Pyruvate</keyword>
<dbReference type="InterPro" id="IPR058240">
    <property type="entry name" value="rSAM_sf"/>
</dbReference>
<dbReference type="PANTHER" id="PTHR30352:SF5">
    <property type="entry name" value="PYRUVATE FORMATE-LYASE 1-ACTIVATING ENZYME"/>
    <property type="match status" value="1"/>
</dbReference>
<dbReference type="InterPro" id="IPR013785">
    <property type="entry name" value="Aldolase_TIM"/>
</dbReference>
<dbReference type="NCBIfam" id="TIGR02493">
    <property type="entry name" value="PFLA"/>
    <property type="match status" value="1"/>
</dbReference>
<dbReference type="InterPro" id="IPR034457">
    <property type="entry name" value="Organic_radical-activating"/>
</dbReference>
<keyword evidence="12" id="KW-0456">Lyase</keyword>
<dbReference type="GO" id="GO:0051539">
    <property type="term" value="F:4 iron, 4 sulfur cluster binding"/>
    <property type="evidence" value="ECO:0007669"/>
    <property type="project" value="UniProtKB-UniRule"/>
</dbReference>
<evidence type="ECO:0000256" key="5">
    <source>
        <dbReference type="ARBA" id="ARBA00022691"/>
    </source>
</evidence>
<dbReference type="RefSeq" id="WP_093313675.1">
    <property type="nucleotide sequence ID" value="NZ_FNPV01000006.1"/>
</dbReference>
<gene>
    <name evidence="12" type="ORF">SAMN05192546_10618</name>
</gene>
<dbReference type="AlphaFoldDB" id="A0A1H3P5G9"/>
<evidence type="ECO:0000256" key="6">
    <source>
        <dbReference type="ARBA" id="ARBA00022723"/>
    </source>
</evidence>
<evidence type="ECO:0000256" key="9">
    <source>
        <dbReference type="ARBA" id="ARBA00023014"/>
    </source>
</evidence>
<keyword evidence="10" id="KW-0963">Cytoplasm</keyword>
<evidence type="ECO:0000256" key="1">
    <source>
        <dbReference type="ARBA" id="ARBA00003141"/>
    </source>
</evidence>
<comment type="function">
    <text evidence="1 10">Activation of pyruvate formate-lyase under anaerobic conditions by generation of an organic free radical, using S-adenosylmethionine and reduced flavodoxin as cosubstrates to produce 5'-deoxy-adenosine.</text>
</comment>
<dbReference type="GO" id="GO:0043365">
    <property type="term" value="F:[formate-C-acetyltransferase]-activating enzyme activity"/>
    <property type="evidence" value="ECO:0007669"/>
    <property type="project" value="UniProtKB-UniRule"/>
</dbReference>
<dbReference type="EMBL" id="FNPV01000006">
    <property type="protein sequence ID" value="SDY96311.1"/>
    <property type="molecule type" value="Genomic_DNA"/>
</dbReference>
<dbReference type="PIRSF" id="PIRSF000371">
    <property type="entry name" value="PFL_act_enz"/>
    <property type="match status" value="1"/>
</dbReference>
<evidence type="ECO:0000256" key="8">
    <source>
        <dbReference type="ARBA" id="ARBA00023004"/>
    </source>
</evidence>
<keyword evidence="7 10" id="KW-0560">Oxidoreductase</keyword>
<keyword evidence="13" id="KW-1185">Reference proteome</keyword>